<proteinExistence type="predicted"/>
<dbReference type="AlphaFoldDB" id="A0A8X6U9W5"/>
<name>A0A8X6U9W5_NEPPI</name>
<evidence type="ECO:0000313" key="1">
    <source>
        <dbReference type="EMBL" id="GFS31630.1"/>
    </source>
</evidence>
<protein>
    <submittedName>
        <fullName evidence="2">Uncharacterized protein</fullName>
    </submittedName>
</protein>
<evidence type="ECO:0000313" key="2">
    <source>
        <dbReference type="EMBL" id="GFU07817.1"/>
    </source>
</evidence>
<dbReference type="EMBL" id="BMAW01041956">
    <property type="protein sequence ID" value="GFS31630.1"/>
    <property type="molecule type" value="Genomic_DNA"/>
</dbReference>
<evidence type="ECO:0000313" key="3">
    <source>
        <dbReference type="Proteomes" id="UP000887013"/>
    </source>
</evidence>
<accession>A0A8X6U9W5</accession>
<keyword evidence="3" id="KW-1185">Reference proteome</keyword>
<reference evidence="2" key="1">
    <citation type="submission" date="2020-08" db="EMBL/GenBank/DDBJ databases">
        <title>Multicomponent nature underlies the extraordinary mechanical properties of spider dragline silk.</title>
        <authorList>
            <person name="Kono N."/>
            <person name="Nakamura H."/>
            <person name="Mori M."/>
            <person name="Yoshida Y."/>
            <person name="Ohtoshi R."/>
            <person name="Malay A.D."/>
            <person name="Moran D.A.P."/>
            <person name="Tomita M."/>
            <person name="Numata K."/>
            <person name="Arakawa K."/>
        </authorList>
    </citation>
    <scope>NUCLEOTIDE SEQUENCE</scope>
</reference>
<comment type="caution">
    <text evidence="2">The sequence shown here is derived from an EMBL/GenBank/DDBJ whole genome shotgun (WGS) entry which is preliminary data.</text>
</comment>
<gene>
    <name evidence="1" type="ORF">NPIL_253971</name>
    <name evidence="2" type="ORF">NPIL_7091</name>
</gene>
<organism evidence="2 3">
    <name type="scientific">Nephila pilipes</name>
    <name type="common">Giant wood spider</name>
    <name type="synonym">Nephila maculata</name>
    <dbReference type="NCBI Taxonomy" id="299642"/>
    <lineage>
        <taxon>Eukaryota</taxon>
        <taxon>Metazoa</taxon>
        <taxon>Ecdysozoa</taxon>
        <taxon>Arthropoda</taxon>
        <taxon>Chelicerata</taxon>
        <taxon>Arachnida</taxon>
        <taxon>Araneae</taxon>
        <taxon>Araneomorphae</taxon>
        <taxon>Entelegynae</taxon>
        <taxon>Araneoidea</taxon>
        <taxon>Nephilidae</taxon>
        <taxon>Nephila</taxon>
    </lineage>
</organism>
<dbReference type="EMBL" id="BMAW01124426">
    <property type="protein sequence ID" value="GFU07817.1"/>
    <property type="molecule type" value="Genomic_DNA"/>
</dbReference>
<sequence>MQNSPTPQKLRHKHSSRDIGHMPCKLNNWSYYDADTGDGTFFFEFTHNSTEDFGAHLNFKCGISHYFPNPFLIDITEYKGAETTLSYCDFPF</sequence>
<dbReference type="Proteomes" id="UP000887013">
    <property type="component" value="Unassembled WGS sequence"/>
</dbReference>